<dbReference type="STRING" id="585506.HMPREF0877_1903"/>
<dbReference type="eggNOG" id="COG1611">
    <property type="taxonomic scope" value="Bacteria"/>
</dbReference>
<accession>C5RD57</accession>
<protein>
    <submittedName>
        <fullName evidence="1">Uncharacterized protein</fullName>
    </submittedName>
</protein>
<dbReference type="Proteomes" id="UP000004528">
    <property type="component" value="Unassembled WGS sequence"/>
</dbReference>
<gene>
    <name evidence="1" type="ORF">HMPREF0877_1903</name>
</gene>
<organism evidence="1 2">
    <name type="scientific">Weissella paramesenteroides ATCC 33313</name>
    <dbReference type="NCBI Taxonomy" id="585506"/>
    <lineage>
        <taxon>Bacteria</taxon>
        <taxon>Bacillati</taxon>
        <taxon>Bacillota</taxon>
        <taxon>Bacilli</taxon>
        <taxon>Lactobacillales</taxon>
        <taxon>Lactobacillaceae</taxon>
        <taxon>Weissella</taxon>
    </lineage>
</organism>
<evidence type="ECO:0000313" key="2">
    <source>
        <dbReference type="Proteomes" id="UP000004528"/>
    </source>
</evidence>
<reference evidence="1 2" key="1">
    <citation type="submission" date="2009-04" db="EMBL/GenBank/DDBJ databases">
        <authorList>
            <person name="Qin X."/>
            <person name="Bachman B."/>
            <person name="Battles P."/>
            <person name="Bell A."/>
            <person name="Bess C."/>
            <person name="Bickham C."/>
            <person name="Chaboub L."/>
            <person name="Chen D."/>
            <person name="Coyle M."/>
            <person name="Deiros D.R."/>
            <person name="Dinh H."/>
            <person name="Forbes L."/>
            <person name="Fowler G."/>
            <person name="Francisco L."/>
            <person name="Fu Q."/>
            <person name="Gubbala S."/>
            <person name="Hale W."/>
            <person name="Han Y."/>
            <person name="Hemphill L."/>
            <person name="Highlander S.K."/>
            <person name="Hirani K."/>
            <person name="Hogues M."/>
            <person name="Jackson L."/>
            <person name="Jakkamsetti A."/>
            <person name="Javaid M."/>
            <person name="Jiang H."/>
            <person name="Korchina V."/>
            <person name="Kovar C."/>
            <person name="Lara F."/>
            <person name="Lee S."/>
            <person name="Mata R."/>
            <person name="Mathew T."/>
            <person name="Moen C."/>
            <person name="Morales K."/>
            <person name="Munidasa M."/>
            <person name="Nazareth L."/>
            <person name="Ngo R."/>
            <person name="Nguyen L."/>
            <person name="Okwuonu G."/>
            <person name="Ongeri F."/>
            <person name="Patil S."/>
            <person name="Petrosino J."/>
            <person name="Pham C."/>
            <person name="Pham P."/>
            <person name="Pu L.-L."/>
            <person name="Puazo M."/>
            <person name="Raj R."/>
            <person name="Reid J."/>
            <person name="Rouhana J."/>
            <person name="Saada N."/>
            <person name="Shang Y."/>
            <person name="Simmons D."/>
            <person name="Thornton R."/>
            <person name="Warren J."/>
            <person name="Weissenberger G."/>
            <person name="Zhang J."/>
            <person name="Zhang L."/>
            <person name="Zhou C."/>
            <person name="Zhu D."/>
            <person name="Muzny D."/>
            <person name="Worley K."/>
            <person name="Gibbs R."/>
        </authorList>
    </citation>
    <scope>NUCLEOTIDE SEQUENCE [LARGE SCALE GENOMIC DNA]</scope>
    <source>
        <strain evidence="1 2">ATCC 33313</strain>
    </source>
</reference>
<dbReference type="EMBL" id="ACKU01000036">
    <property type="protein sequence ID" value="EER73864.1"/>
    <property type="molecule type" value="Genomic_DNA"/>
</dbReference>
<name>C5RD57_WEIPA</name>
<dbReference type="AlphaFoldDB" id="C5RD57"/>
<sequence>MFDNMTEKGFLTVEDREKLLFSDSLDEIFKFIADYQPPKIRTYVK</sequence>
<dbReference type="HOGENOM" id="CLU_217704_0_0_9"/>
<evidence type="ECO:0000313" key="1">
    <source>
        <dbReference type="EMBL" id="EER73864.1"/>
    </source>
</evidence>
<keyword evidence="2" id="KW-1185">Reference proteome</keyword>
<comment type="caution">
    <text evidence="1">The sequence shown here is derived from an EMBL/GenBank/DDBJ whole genome shotgun (WGS) entry which is preliminary data.</text>
</comment>
<proteinExistence type="predicted"/>